<dbReference type="EMBL" id="DS113178">
    <property type="protein sequence ID" value="EAY23511.1"/>
    <property type="molecule type" value="Genomic_DNA"/>
</dbReference>
<evidence type="ECO:0000313" key="2">
    <source>
        <dbReference type="Proteomes" id="UP000001542"/>
    </source>
</evidence>
<dbReference type="InterPro" id="IPR011044">
    <property type="entry name" value="Quino_amine_DH_bsu"/>
</dbReference>
<dbReference type="Proteomes" id="UP000001542">
    <property type="component" value="Unassembled WGS sequence"/>
</dbReference>
<dbReference type="Gene3D" id="1.10.1540.10">
    <property type="entry name" value="BEACH domain"/>
    <property type="match status" value="1"/>
</dbReference>
<evidence type="ECO:0000313" key="1">
    <source>
        <dbReference type="EMBL" id="EAY23511.1"/>
    </source>
</evidence>
<gene>
    <name evidence="1" type="ORF">TVAG_071750</name>
</gene>
<organism evidence="1 2">
    <name type="scientific">Trichomonas vaginalis (strain ATCC PRA-98 / G3)</name>
    <dbReference type="NCBI Taxonomy" id="412133"/>
    <lineage>
        <taxon>Eukaryota</taxon>
        <taxon>Metamonada</taxon>
        <taxon>Parabasalia</taxon>
        <taxon>Trichomonadida</taxon>
        <taxon>Trichomonadidae</taxon>
        <taxon>Trichomonas</taxon>
    </lineage>
</organism>
<evidence type="ECO:0008006" key="3">
    <source>
        <dbReference type="Google" id="ProtNLM"/>
    </source>
</evidence>
<protein>
    <recommendedName>
        <fullName evidence="3">Beige/BEACH domain containing protein</fullName>
    </recommendedName>
</protein>
<dbReference type="InParanoid" id="A2D878"/>
<dbReference type="KEGG" id="tva:5469075"/>
<dbReference type="RefSeq" id="XP_001584497.1">
    <property type="nucleotide sequence ID" value="XM_001584447.1"/>
</dbReference>
<dbReference type="STRING" id="5722.A2D878"/>
<dbReference type="SUPFAM" id="SSF57903">
    <property type="entry name" value="FYVE/PHD zinc finger"/>
    <property type="match status" value="1"/>
</dbReference>
<dbReference type="VEuPathDB" id="TrichDB:TVAG_071750"/>
<dbReference type="InterPro" id="IPR011011">
    <property type="entry name" value="Znf_FYVE_PHD"/>
</dbReference>
<sequence length="2190" mass="252575">MTSPENEAYKAFEKKFEDFCEEQNNIRRLQSFNQICEYLISATDLNNIPIRIWQKCTEFTVQNVSSSEQFLCFISILNKAKEIITFDKFSDSILRLFENAFLLSEDDSAVISQSLSFFNFIFQNKKIASDLSTTGIFESIYSTVYSKGKNVKTAQLLQQIIFENCNQSFFESITSKQLSKVFEALTSTNNNHQFKQVIIIFILDFYEKAIHANPKNSDILKKDNNIQSFVKFIDDFSDDDKQIFIVKLINSGETPSQDIISQLVLPNTKPQPYMSRAIISTAEKYPQEIPKLQGIIPFSTWCDTDINAEEILRLISILQKVDHTLISQCMPHLINHLKPDTPVSLFIQTFVLIDNQLLRRLISLSDLLKANFLQVFVIDAPEEYIIEFFKKSATFVQLILDVFSICKDLTLHEKVTDKIFTLSKHKDILNMLSTAISGFICVWPTSNSVKKIMNLIDENQTGELSEGLISACTKSFTVANLFVQEGGIQWTLDNYYQLSMSIKQLSFLLAAIASHDLYKELDKTIQKLPPDHPLFHIPSELVEPIVFGMKNLTFYREIRVSSMFHLLPDKNVTDPYNLWKIGNFCFDKLSEDDKHKLLPLVANRFLLPSQVESIIKTAPKIDACCNPSFDHFPLFQFYPGQGELTIETDYLMCSFWFKLGDFINFEMTLFRNELMTITIRDTTLTCEVEKQKCHAEITPVEWNLIVVRLEVGMINSSLHVNTKTDELIFQPKKKVTILKKACFGSTNQTIVLLGSSLRFSKNWISDFSVLESRGPGSMKPIEGIKESLQITALNVDKKILPNNCYNVHYFGLPRHLHNALHQQSLFKLLNDSEKSEDAIIAIANTAVITQGALKHFIDRALTAIKDYQPKVTSEVMKKQLITILSCTDTPKDELFNSLFTDMELWDKIDNFTLLSTLFDLFPNVIYKNIDSGELFISERIFKNSEDKRLLALVLTNFKKLPKTFKYVVNLLKSSPLVKDLNWDVLRNRKSDSLQLTICQVLSDFISKDNVDYLANYLLFDDLKYLMISSENTLAANIYHLICQITHFIPNYMIIDFVFLTNISRLTSFSIVWEDSIKLCQRDQQRTVKNISVVPILLNLTWSTAVAIFHARNHKCEKENMKLIEIESYMNNALALLMDIVPKILETPICLSLLLYFYPLILNYLYVYFAEKDEADRPLPINHESINFQTMSEYNDILWSNLELPKEIQFQKPQITFTPIEFLRNLIDEIFLSFDLPKEVMEDFNGQVPEIGSWMKTSPLFIFMSDLLLNCSPANFTLLARSFFIGTPFRYSKKPRHYTHSLLHILMSCMTVPLSSNIPFQKLFSFIHFLCGLNLLSDNAQLFISDILLLSSSIFWTFGDAAILKYADQINPILLQLMATSPEKQYEQIFGLIQKNSKILNLICTQTKSHQVWLFFLSNFMKKETEAKQLFGITEDYDKNMLQDSWGQFTSQFQKTFEEITKEIKSFKQSHFVDFGFISRETVKYTFISNCKSFVIGTMMKQCYEYNNYVFTMLCDLRKWEVFRFRLMENMRQATNENPVNLFMSLKSLPYFPPKLLPPVADNPGFESFHKKHFIHRNSCLSIFQRTFEKFGNPIQITSCVFIRYGDAIPSILFTYNKSLVIVLFSTFKDNQMIMYDEHSTIFEESLLAGQIGKLYLFDNHFVIEVKSNDLLAIHCNKNRMNIWSFSYGNFLLVFENEIQGNLLHYANKLDDDVTKSFLFDHLLDQIKTKEEATKRWSNRSISSFQYVCILNALCGYSFSDIDNFPCFPPFLDPPEEDPGQQTPFPSGCMVSMSLSRILPFKKLPKTEINSNSLIACSYSLAEKTMEEDTNYDIFKSMRLRDALESENARIELQQWTRVHFTTRPIRTNSLEVPGKIKLSEARKTPSQANLPPLSGRTSVLKSAFICIYPEDIKLEIFDINTGKVYVRYIDHAFDQALSVSSSQNGLFIVVDFSFGETRAYRVNYENDLPSGLMVLNSFPSPCKPRSCVSGSNWLSATCFENKVVLWDIFNGLVHRTIVFESKVFSSLFDVPQSHVWVLCEDNCIYCYTVNATFLCKLALGERNYSDMNFISTSYCTVFAEDKKTNEIVSFYVSSHKKCVKMRTVGDDDKQNIMQAALEQFNLKKILCGDALNTNQYHIMVKKKRRASYDHCAICNSPAKGVCRICNKYVCEQCLTMDNLGPVCKNCHELL</sequence>
<proteinExistence type="predicted"/>
<dbReference type="PANTHER" id="PTHR13743">
    <property type="entry name" value="BEIGE/BEACH-RELATED"/>
    <property type="match status" value="1"/>
</dbReference>
<dbReference type="InterPro" id="IPR036372">
    <property type="entry name" value="BEACH_dom_sf"/>
</dbReference>
<dbReference type="SUPFAM" id="SSF50969">
    <property type="entry name" value="YVTN repeat-like/Quinoprotein amine dehydrogenase"/>
    <property type="match status" value="1"/>
</dbReference>
<dbReference type="SUPFAM" id="SSF81837">
    <property type="entry name" value="BEACH domain"/>
    <property type="match status" value="1"/>
</dbReference>
<dbReference type="PANTHER" id="PTHR13743:SF123">
    <property type="entry name" value="PROTEIN FAN"/>
    <property type="match status" value="1"/>
</dbReference>
<reference evidence="1" key="1">
    <citation type="submission" date="2006-10" db="EMBL/GenBank/DDBJ databases">
        <authorList>
            <person name="Amadeo P."/>
            <person name="Zhao Q."/>
            <person name="Wortman J."/>
            <person name="Fraser-Liggett C."/>
            <person name="Carlton J."/>
        </authorList>
    </citation>
    <scope>NUCLEOTIDE SEQUENCE</scope>
    <source>
        <strain evidence="1">G3</strain>
    </source>
</reference>
<dbReference type="InterPro" id="IPR050865">
    <property type="entry name" value="BEACH_Domain"/>
</dbReference>
<dbReference type="VEuPathDB" id="TrichDB:TVAGG3_1046860"/>
<name>A2D878_TRIV3</name>
<accession>A2D878</accession>
<keyword evidence="2" id="KW-1185">Reference proteome</keyword>
<reference evidence="1" key="2">
    <citation type="journal article" date="2007" name="Science">
        <title>Draft genome sequence of the sexually transmitted pathogen Trichomonas vaginalis.</title>
        <authorList>
            <person name="Carlton J.M."/>
            <person name="Hirt R.P."/>
            <person name="Silva J.C."/>
            <person name="Delcher A.L."/>
            <person name="Schatz M."/>
            <person name="Zhao Q."/>
            <person name="Wortman J.R."/>
            <person name="Bidwell S.L."/>
            <person name="Alsmark U.C.M."/>
            <person name="Besteiro S."/>
            <person name="Sicheritz-Ponten T."/>
            <person name="Noel C.J."/>
            <person name="Dacks J.B."/>
            <person name="Foster P.G."/>
            <person name="Simillion C."/>
            <person name="Van de Peer Y."/>
            <person name="Miranda-Saavedra D."/>
            <person name="Barton G.J."/>
            <person name="Westrop G.D."/>
            <person name="Mueller S."/>
            <person name="Dessi D."/>
            <person name="Fiori P.L."/>
            <person name="Ren Q."/>
            <person name="Paulsen I."/>
            <person name="Zhang H."/>
            <person name="Bastida-Corcuera F.D."/>
            <person name="Simoes-Barbosa A."/>
            <person name="Brown M.T."/>
            <person name="Hayes R.D."/>
            <person name="Mukherjee M."/>
            <person name="Okumura C.Y."/>
            <person name="Schneider R."/>
            <person name="Smith A.J."/>
            <person name="Vanacova S."/>
            <person name="Villalvazo M."/>
            <person name="Haas B.J."/>
            <person name="Pertea M."/>
            <person name="Feldblyum T.V."/>
            <person name="Utterback T.R."/>
            <person name="Shu C.L."/>
            <person name="Osoegawa K."/>
            <person name="de Jong P.J."/>
            <person name="Hrdy I."/>
            <person name="Horvathova L."/>
            <person name="Zubacova Z."/>
            <person name="Dolezal P."/>
            <person name="Malik S.B."/>
            <person name="Logsdon J.M. Jr."/>
            <person name="Henze K."/>
            <person name="Gupta A."/>
            <person name="Wang C.C."/>
            <person name="Dunne R.L."/>
            <person name="Upcroft J.A."/>
            <person name="Upcroft P."/>
            <person name="White O."/>
            <person name="Salzberg S.L."/>
            <person name="Tang P."/>
            <person name="Chiu C.-H."/>
            <person name="Lee Y.-S."/>
            <person name="Embley T.M."/>
            <person name="Coombs G.H."/>
            <person name="Mottram J.C."/>
            <person name="Tachezy J."/>
            <person name="Fraser-Liggett C.M."/>
            <person name="Johnson P.J."/>
        </authorList>
    </citation>
    <scope>NUCLEOTIDE SEQUENCE [LARGE SCALE GENOMIC DNA]</scope>
    <source>
        <strain evidence="1">G3</strain>
    </source>
</reference>